<comment type="caution">
    <text evidence="4">The sequence shown here is derived from an EMBL/GenBank/DDBJ whole genome shotgun (WGS) entry which is preliminary data.</text>
</comment>
<dbReference type="PROSITE" id="PS50231">
    <property type="entry name" value="RICIN_B_LECTIN"/>
    <property type="match status" value="1"/>
</dbReference>
<dbReference type="InterPro" id="IPR035992">
    <property type="entry name" value="Ricin_B-like_lectins"/>
</dbReference>
<dbReference type="RefSeq" id="WP_083932328.1">
    <property type="nucleotide sequence ID" value="NZ_BAOJ01000226.1"/>
</dbReference>
<dbReference type="SUPFAM" id="SSF56959">
    <property type="entry name" value="Leukocidin-like"/>
    <property type="match status" value="1"/>
</dbReference>
<feature type="domain" description="Ricin B lectin" evidence="3">
    <location>
        <begin position="469"/>
        <end position="584"/>
    </location>
</feature>
<dbReference type="SMART" id="SM00458">
    <property type="entry name" value="RICIN"/>
    <property type="match status" value="1"/>
</dbReference>
<dbReference type="EMBL" id="BJXJ01000040">
    <property type="protein sequence ID" value="GEM77098.1"/>
    <property type="molecule type" value="Genomic_DNA"/>
</dbReference>
<dbReference type="SUPFAM" id="SSF50370">
    <property type="entry name" value="Ricin B-like lectins"/>
    <property type="match status" value="1"/>
</dbReference>
<dbReference type="InterPro" id="IPR036435">
    <property type="entry name" value="Leukocidin/porin_MspA_sf"/>
</dbReference>
<dbReference type="InterPro" id="IPR043080">
    <property type="entry name" value="Hemolysin_N_sf"/>
</dbReference>
<dbReference type="Gene3D" id="2.70.240.20">
    <property type="entry name" value="Leukocidin/Hemolysin toxin, cytolysin domain"/>
    <property type="match status" value="1"/>
</dbReference>
<reference evidence="4 5" key="1">
    <citation type="submission" date="2019-07" db="EMBL/GenBank/DDBJ databases">
        <title>Whole genome shotgun sequence of Vibrio sagamiensis NBRC 104589.</title>
        <authorList>
            <person name="Hosoyama A."/>
            <person name="Uohara A."/>
            <person name="Ohji S."/>
            <person name="Ichikawa N."/>
        </authorList>
    </citation>
    <scope>NUCLEOTIDE SEQUENCE [LARGE SCALE GENOMIC DNA]</scope>
    <source>
        <strain evidence="4 5">NBRC 104589</strain>
    </source>
</reference>
<dbReference type="Gene3D" id="6.20.40.20">
    <property type="entry name" value="Leukocidin/Hemolysin toxin, pre-stem domain"/>
    <property type="match status" value="1"/>
</dbReference>
<feature type="chain" id="PRO_5022048698" evidence="2">
    <location>
        <begin position="21"/>
        <end position="695"/>
    </location>
</feature>
<keyword evidence="5" id="KW-1185">Reference proteome</keyword>
<gene>
    <name evidence="4" type="primary">hlyA</name>
    <name evidence="4" type="ORF">VSA01S_32100</name>
</gene>
<name>A0A511QIF9_9VIBR</name>
<dbReference type="Pfam" id="PF07968">
    <property type="entry name" value="Leukocidin"/>
    <property type="match status" value="1"/>
</dbReference>
<keyword evidence="1 2" id="KW-0732">Signal</keyword>
<evidence type="ECO:0000256" key="2">
    <source>
        <dbReference type="SAM" id="SignalP"/>
    </source>
</evidence>
<dbReference type="CDD" id="cd23423">
    <property type="entry name" value="beta-trefoil_Ricin_hemolysin"/>
    <property type="match status" value="1"/>
</dbReference>
<organism evidence="4 5">
    <name type="scientific">Vibrio sagamiensis NBRC 104589</name>
    <dbReference type="NCBI Taxonomy" id="1219064"/>
    <lineage>
        <taxon>Bacteria</taxon>
        <taxon>Pseudomonadati</taxon>
        <taxon>Pseudomonadota</taxon>
        <taxon>Gammaproteobacteria</taxon>
        <taxon>Vibrionales</taxon>
        <taxon>Vibrionaceae</taxon>
        <taxon>Vibrio</taxon>
    </lineage>
</organism>
<dbReference type="OrthoDB" id="6194540at2"/>
<evidence type="ECO:0000313" key="5">
    <source>
        <dbReference type="Proteomes" id="UP000321922"/>
    </source>
</evidence>
<accession>A0A511QIF9</accession>
<dbReference type="Proteomes" id="UP000321922">
    <property type="component" value="Unassembled WGS sequence"/>
</dbReference>
<evidence type="ECO:0000256" key="1">
    <source>
        <dbReference type="ARBA" id="ARBA00022729"/>
    </source>
</evidence>
<dbReference type="InterPro" id="IPR000772">
    <property type="entry name" value="Ricin_B_lectin"/>
</dbReference>
<dbReference type="InterPro" id="IPR016183">
    <property type="entry name" value="Leukocidin/Hemolysin_toxin"/>
</dbReference>
<sequence>MKMKFLLSISILFFINLSFAESSNSQGLAVKVLSKIKDSSNIFYINAADWDYGDNKPPTLNEIKYEVFEKNKRYLVDFSYIEDNAQYTDAKNAFKNEISVSFDCDLLIVSEHKGELIFVPIDSDIDMGYLKSPFLQKNRRSKRSESSDELLPHLSFYLVVNRPITEEECTFSNSNLWNKGKRNFCDEPHISLVYHVVLERSLQFGVIGSATPDAKIVRIFLDDDSTGAGIHLNNSLNYIRTVKSGVLDGYFQNWSTDVIAQDYKVNITADNKKSTLLKTFPSENINSSYGLTQIESFTLGVSTGAETDKEGPKVKLEANGSYTQSNRLSFKTKDYQIIRSTTSPQSVSFTWQREQYSTVESLLNRTTDLVWAVQYPVDIKKISPISYASFLPKMDVIFMSDPNETGSTTYAIDTSVNISPLYHGAYKHYYVIGSHQSYHGFEDASKRRRISKKTRFTVNWDHPVFSGGRPVNLQLGSFNKSCVEVGIDHSLSIQKCSVTKKTQSFIYDRYGRYVSAVNNQLCFDGIDLSILKHCDLSLSQRWEWVENTDNLQNVYTSEYLSHNIITGELGLAYEEDREVSILTKTAYTDLFSNNYIAPEGFYEISASKNGSIVSFTIPEEIFYSNNRIIFLSEGAYVAEVNNGESYYAYHSRKNGYVTIFCDLNQFTTNIVEVSIMEGKTGENYNDVLVTRNIKF</sequence>
<dbReference type="AlphaFoldDB" id="A0A511QIF9"/>
<evidence type="ECO:0000313" key="4">
    <source>
        <dbReference type="EMBL" id="GEM77098.1"/>
    </source>
</evidence>
<dbReference type="GO" id="GO:0005576">
    <property type="term" value="C:extracellular region"/>
    <property type="evidence" value="ECO:0007669"/>
    <property type="project" value="InterPro"/>
</dbReference>
<dbReference type="InterPro" id="IPR044883">
    <property type="entry name" value="Hemolysin_pre-stem_dom_sf"/>
</dbReference>
<dbReference type="InterPro" id="IPR022220">
    <property type="entry name" value="Hemolysin_N"/>
</dbReference>
<feature type="signal peptide" evidence="2">
    <location>
        <begin position="1"/>
        <end position="20"/>
    </location>
</feature>
<proteinExistence type="predicted"/>
<protein>
    <submittedName>
        <fullName evidence="4">Hemolysin</fullName>
    </submittedName>
</protein>
<dbReference type="Gene3D" id="3.30.110.130">
    <property type="entry name" value="Hemolytic toxin, N-terminal domain"/>
    <property type="match status" value="1"/>
</dbReference>
<dbReference type="Pfam" id="PF12563">
    <property type="entry name" value="Hemolysin_N"/>
    <property type="match status" value="1"/>
</dbReference>
<evidence type="ECO:0000259" key="3">
    <source>
        <dbReference type="SMART" id="SM00458"/>
    </source>
</evidence>
<dbReference type="GO" id="GO:0051715">
    <property type="term" value="P:cytolysis in another organism"/>
    <property type="evidence" value="ECO:0007669"/>
    <property type="project" value="InterPro"/>
</dbReference>